<feature type="compositionally biased region" description="Low complexity" evidence="1">
    <location>
        <begin position="106"/>
        <end position="117"/>
    </location>
</feature>
<feature type="region of interest" description="Disordered" evidence="1">
    <location>
        <begin position="74"/>
        <end position="123"/>
    </location>
</feature>
<feature type="compositionally biased region" description="Basic and acidic residues" evidence="1">
    <location>
        <begin position="360"/>
        <end position="382"/>
    </location>
</feature>
<feature type="compositionally biased region" description="Polar residues" evidence="1">
    <location>
        <begin position="1"/>
        <end position="10"/>
    </location>
</feature>
<feature type="region of interest" description="Disordered" evidence="1">
    <location>
        <begin position="341"/>
        <end position="398"/>
    </location>
</feature>
<evidence type="ECO:0000313" key="3">
    <source>
        <dbReference type="Proteomes" id="UP001521222"/>
    </source>
</evidence>
<reference evidence="2 3" key="1">
    <citation type="submission" date="2024-02" db="EMBL/GenBank/DDBJ databases">
        <title>De novo assembly and annotation of 12 fungi associated with fruit tree decline syndrome in Ontario, Canada.</title>
        <authorList>
            <person name="Sulman M."/>
            <person name="Ellouze W."/>
            <person name="Ilyukhin E."/>
        </authorList>
    </citation>
    <scope>NUCLEOTIDE SEQUENCE [LARGE SCALE GENOMIC DNA]</scope>
    <source>
        <strain evidence="2 3">M97-236</strain>
    </source>
</reference>
<protein>
    <submittedName>
        <fullName evidence="2">Uncharacterized protein</fullName>
    </submittedName>
</protein>
<organism evidence="2 3">
    <name type="scientific">Nothophoma quercina</name>
    <dbReference type="NCBI Taxonomy" id="749835"/>
    <lineage>
        <taxon>Eukaryota</taxon>
        <taxon>Fungi</taxon>
        <taxon>Dikarya</taxon>
        <taxon>Ascomycota</taxon>
        <taxon>Pezizomycotina</taxon>
        <taxon>Dothideomycetes</taxon>
        <taxon>Pleosporomycetidae</taxon>
        <taxon>Pleosporales</taxon>
        <taxon>Pleosporineae</taxon>
        <taxon>Didymellaceae</taxon>
        <taxon>Nothophoma</taxon>
    </lineage>
</organism>
<evidence type="ECO:0000256" key="1">
    <source>
        <dbReference type="SAM" id="MobiDB-lite"/>
    </source>
</evidence>
<keyword evidence="3" id="KW-1185">Reference proteome</keyword>
<name>A0ABR3S5Y6_9PLEO</name>
<dbReference type="Proteomes" id="UP001521222">
    <property type="component" value="Unassembled WGS sequence"/>
</dbReference>
<evidence type="ECO:0000313" key="2">
    <source>
        <dbReference type="EMBL" id="KAL1611669.1"/>
    </source>
</evidence>
<feature type="region of interest" description="Disordered" evidence="1">
    <location>
        <begin position="1"/>
        <end position="21"/>
    </location>
</feature>
<feature type="compositionally biased region" description="Polar residues" evidence="1">
    <location>
        <begin position="384"/>
        <end position="398"/>
    </location>
</feature>
<dbReference type="EMBL" id="JAKIXB020000001">
    <property type="protein sequence ID" value="KAL1611669.1"/>
    <property type="molecule type" value="Genomic_DNA"/>
</dbReference>
<sequence>MSSPLANSSAGAEFNDSGFLDNDEGYKAFEESLLEFTTYDNGYSVFTEMQQCAQNEQEDEGCEGDVFFNEAFEPTSERESAFEDTLSTKSPAASIASPAPSPFASPTPSAAPSEAPSNDSVISLSNSLDDAGITTWYDQRCVPTAALTSSNYTPMPHILAQQPEAPTDTNAIYAPLTTHAFRTAAEAKAHRRRARTQPKSNAHDIARVKKFGREYWVRRIFNSMINTHEIIDKPDSTHLKRFTKLERNKKPAFEALDVEATAHHVFDKAIAVHERGFNKPKVYHKNTVRGKLVDISATSLELRLSRICLVLQRSKSAVDDALRGGVTLALLCDNPEARGFTKVSNNTGNEKRGQKLKKVATIEKAEKAKMAQQAREESKDESQEQSGAQEISGVQNEE</sequence>
<accession>A0ABR3S5Y6</accession>
<gene>
    <name evidence="2" type="ORF">SLS59_000388</name>
</gene>
<proteinExistence type="predicted"/>
<comment type="caution">
    <text evidence="2">The sequence shown here is derived from an EMBL/GenBank/DDBJ whole genome shotgun (WGS) entry which is preliminary data.</text>
</comment>